<dbReference type="HAMAP" id="MF_00207">
    <property type="entry name" value="PPase_C"/>
    <property type="match status" value="1"/>
</dbReference>
<evidence type="ECO:0000256" key="2">
    <source>
        <dbReference type="ARBA" id="ARBA00007350"/>
    </source>
</evidence>
<dbReference type="Pfam" id="PF01368">
    <property type="entry name" value="DHH"/>
    <property type="match status" value="1"/>
</dbReference>
<evidence type="ECO:0000256" key="7">
    <source>
        <dbReference type="ARBA" id="ARBA00047820"/>
    </source>
</evidence>
<dbReference type="EMBL" id="FIID01000011">
    <property type="protein sequence ID" value="CYV85268.1"/>
    <property type="molecule type" value="Genomic_DNA"/>
</dbReference>
<dbReference type="Proteomes" id="UP000072933">
    <property type="component" value="Unassembled WGS sequence"/>
</dbReference>
<dbReference type="AlphaFoldDB" id="A0A116QEB9"/>
<evidence type="ECO:0000256" key="5">
    <source>
        <dbReference type="ARBA" id="ARBA00022801"/>
    </source>
</evidence>
<dbReference type="PANTHER" id="PTHR47618">
    <property type="entry name" value="BIFUNCTIONAL OLIGORIBONUCLEASE AND PAP PHOSPHATASE NRNA"/>
    <property type="match status" value="1"/>
</dbReference>
<evidence type="ECO:0000256" key="4">
    <source>
        <dbReference type="ARBA" id="ARBA00022723"/>
    </source>
</evidence>
<feature type="binding site" evidence="8">
    <location>
        <position position="77"/>
    </location>
    <ligand>
        <name>Mn(2+)</name>
        <dbReference type="ChEBI" id="CHEBI:29035"/>
        <label>1</label>
    </ligand>
</feature>
<feature type="binding site" evidence="8">
    <location>
        <position position="9"/>
    </location>
    <ligand>
        <name>Mn(2+)</name>
        <dbReference type="ChEBI" id="CHEBI:29035"/>
        <label>1</label>
    </ligand>
</feature>
<keyword evidence="4 8" id="KW-0479">Metal-binding</keyword>
<dbReference type="PANTHER" id="PTHR47618:SF1">
    <property type="entry name" value="BIFUNCTIONAL OLIGORIBONUCLEASE AND PAP PHOSPHATASE NRNA"/>
    <property type="match status" value="1"/>
</dbReference>
<dbReference type="Pfam" id="PF02833">
    <property type="entry name" value="DHHA2"/>
    <property type="match status" value="1"/>
</dbReference>
<evidence type="ECO:0000256" key="3">
    <source>
        <dbReference type="ARBA" id="ARBA00022490"/>
    </source>
</evidence>
<feature type="binding site" evidence="8">
    <location>
        <position position="77"/>
    </location>
    <ligand>
        <name>Mn(2+)</name>
        <dbReference type="ChEBI" id="CHEBI:29035"/>
        <label>2</label>
    </ligand>
</feature>
<dbReference type="SUPFAM" id="SSF64182">
    <property type="entry name" value="DHH phosphoesterases"/>
    <property type="match status" value="1"/>
</dbReference>
<dbReference type="EC" id="3.6.1.1" evidence="8"/>
<gene>
    <name evidence="8 10" type="primary">ppaC</name>
    <name evidence="10" type="ORF">ERS132370_01192</name>
</gene>
<dbReference type="NCBIfam" id="NF003877">
    <property type="entry name" value="PRK05427.1"/>
    <property type="match status" value="1"/>
</dbReference>
<dbReference type="InterPro" id="IPR038222">
    <property type="entry name" value="DHHA2_dom_sf"/>
</dbReference>
<dbReference type="GO" id="GO:0004427">
    <property type="term" value="F:inorganic diphosphate phosphatase activity"/>
    <property type="evidence" value="ECO:0007669"/>
    <property type="project" value="UniProtKB-UniRule"/>
</dbReference>
<keyword evidence="5 8" id="KW-0378">Hydrolase</keyword>
<feature type="domain" description="DHHA2" evidence="9">
    <location>
        <begin position="183"/>
        <end position="309"/>
    </location>
</feature>
<comment type="catalytic activity">
    <reaction evidence="7 8">
        <text>diphosphate + H2O = 2 phosphate + H(+)</text>
        <dbReference type="Rhea" id="RHEA:24576"/>
        <dbReference type="ChEBI" id="CHEBI:15377"/>
        <dbReference type="ChEBI" id="CHEBI:15378"/>
        <dbReference type="ChEBI" id="CHEBI:33019"/>
        <dbReference type="ChEBI" id="CHEBI:43474"/>
        <dbReference type="EC" id="3.6.1.1"/>
    </reaction>
</comment>
<dbReference type="PATRIC" id="fig|1307.470.peg.1994"/>
<dbReference type="SMART" id="SM01131">
    <property type="entry name" value="DHHA2"/>
    <property type="match status" value="1"/>
</dbReference>
<feature type="binding site" evidence="8">
    <location>
        <position position="151"/>
    </location>
    <ligand>
        <name>Mn(2+)</name>
        <dbReference type="ChEBI" id="CHEBI:29035"/>
        <label>2</label>
    </ligand>
</feature>
<evidence type="ECO:0000313" key="11">
    <source>
        <dbReference type="Proteomes" id="UP000072933"/>
    </source>
</evidence>
<proteinExistence type="inferred from homology"/>
<organism evidence="10 11">
    <name type="scientific">Streptococcus suis</name>
    <dbReference type="NCBI Taxonomy" id="1307"/>
    <lineage>
        <taxon>Bacteria</taxon>
        <taxon>Bacillati</taxon>
        <taxon>Bacillota</taxon>
        <taxon>Bacilli</taxon>
        <taxon>Lactobacillales</taxon>
        <taxon>Streptococcaceae</taxon>
        <taxon>Streptococcus</taxon>
    </lineage>
</organism>
<evidence type="ECO:0000259" key="9">
    <source>
        <dbReference type="SMART" id="SM01131"/>
    </source>
</evidence>
<comment type="cofactor">
    <cofactor evidence="8">
        <name>Mn(2+)</name>
        <dbReference type="ChEBI" id="CHEBI:29035"/>
    </cofactor>
    <text evidence="8">Binds 2 manganese ions per subunit.</text>
</comment>
<sequence>MSKFLVFGHQNPDTDAIASSYGWAHLEREVFGRDAEAVALGTPNEETAFALDYFGVTAPRVVESAKAEGVSQVILTDHNEFQQSIADIKDVEVAAVIDHHRVANFETANPLYMRLEPVGSASSIVYRAFKENGVTPPKEVAGLLLSGLISDTLLLKSPTTHATDPQVAAELAEIAGVNLEEYGLALLKAGTNLASKSAEELIDIDAKTFGLNGNDVRVAQVNTVDIAEVLERQAEIEAAMTAASVANGYSDFVLMITDIVNSNSEILALGSNMDKVEAAFNFKLENNHAFLAGAVSRKKQVVPQLTDAFNA</sequence>
<dbReference type="InterPro" id="IPR051319">
    <property type="entry name" value="Oligoribo/pAp-PDE_c-di-AMP_PDE"/>
</dbReference>
<keyword evidence="6 8" id="KW-0464">Manganese</keyword>
<comment type="subcellular location">
    <subcellularLocation>
        <location evidence="1 8">Cytoplasm</location>
    </subcellularLocation>
</comment>
<evidence type="ECO:0000313" key="10">
    <source>
        <dbReference type="EMBL" id="CYV85268.1"/>
    </source>
</evidence>
<feature type="binding site" evidence="8">
    <location>
        <position position="13"/>
    </location>
    <ligand>
        <name>Mn(2+)</name>
        <dbReference type="ChEBI" id="CHEBI:29035"/>
        <label>1</label>
    </ligand>
</feature>
<name>A0A116QEB9_STRSU</name>
<dbReference type="Gene3D" id="3.10.310.20">
    <property type="entry name" value="DHHA2 domain"/>
    <property type="match status" value="1"/>
</dbReference>
<dbReference type="FunFam" id="3.90.1640.10:FF:000001">
    <property type="entry name" value="Probable manganese-dependent inorganic pyrophosphatase"/>
    <property type="match status" value="1"/>
</dbReference>
<feature type="binding site" evidence="8">
    <location>
        <position position="99"/>
    </location>
    <ligand>
        <name>Mn(2+)</name>
        <dbReference type="ChEBI" id="CHEBI:29035"/>
        <label>2</label>
    </ligand>
</feature>
<feature type="binding site" evidence="8">
    <location>
        <position position="15"/>
    </location>
    <ligand>
        <name>Mn(2+)</name>
        <dbReference type="ChEBI" id="CHEBI:29035"/>
        <label>2</label>
    </ligand>
</feature>
<dbReference type="InterPro" id="IPR038763">
    <property type="entry name" value="DHH_sf"/>
</dbReference>
<accession>A0A116QEB9</accession>
<keyword evidence="3 8" id="KW-0963">Cytoplasm</keyword>
<evidence type="ECO:0000256" key="8">
    <source>
        <dbReference type="HAMAP-Rule" id="MF_00207"/>
    </source>
</evidence>
<dbReference type="GO" id="GO:0005737">
    <property type="term" value="C:cytoplasm"/>
    <property type="evidence" value="ECO:0007669"/>
    <property type="project" value="UniProtKB-SubCell"/>
</dbReference>
<dbReference type="Gene3D" id="3.90.1640.10">
    <property type="entry name" value="inorganic pyrophosphatase (n-terminal core)"/>
    <property type="match status" value="1"/>
</dbReference>
<dbReference type="FunFam" id="3.10.310.20:FF:000001">
    <property type="entry name" value="Probable manganese-dependent inorganic pyrophosphatase"/>
    <property type="match status" value="1"/>
</dbReference>
<dbReference type="InterPro" id="IPR001667">
    <property type="entry name" value="DDH_dom"/>
</dbReference>
<dbReference type="OrthoDB" id="9766150at2"/>
<reference evidence="10 11" key="1">
    <citation type="submission" date="2016-02" db="EMBL/GenBank/DDBJ databases">
        <authorList>
            <consortium name="Pathogen Informatics"/>
        </authorList>
    </citation>
    <scope>NUCLEOTIDE SEQUENCE [LARGE SCALE GENOMIC DNA]</scope>
    <source>
        <strain evidence="10 11">LSS8</strain>
    </source>
</reference>
<dbReference type="GO" id="GO:0030145">
    <property type="term" value="F:manganese ion binding"/>
    <property type="evidence" value="ECO:0007669"/>
    <property type="project" value="UniProtKB-UniRule"/>
</dbReference>
<evidence type="ECO:0000256" key="6">
    <source>
        <dbReference type="ARBA" id="ARBA00023211"/>
    </source>
</evidence>
<dbReference type="InterPro" id="IPR022934">
    <property type="entry name" value="Mn-dep_inorganic_PyrPase"/>
</dbReference>
<evidence type="ECO:0000256" key="1">
    <source>
        <dbReference type="ARBA" id="ARBA00004496"/>
    </source>
</evidence>
<dbReference type="RefSeq" id="WP_002939024.1">
    <property type="nucleotide sequence ID" value="NZ_BCBZ01000041.1"/>
</dbReference>
<dbReference type="InterPro" id="IPR004097">
    <property type="entry name" value="DHHA2"/>
</dbReference>
<protein>
    <recommendedName>
        <fullName evidence="8">Probable manganese-dependent inorganic pyrophosphatase</fullName>
        <ecNumber evidence="8">3.6.1.1</ecNumber>
    </recommendedName>
    <alternativeName>
        <fullName evidence="8">Pyrophosphate phospho-hydrolase</fullName>
        <shortName evidence="8">PPase</shortName>
    </alternativeName>
</protein>
<comment type="similarity">
    <text evidence="2 8">Belongs to the PPase class C family.</text>
</comment>